<dbReference type="AlphaFoldDB" id="A0A7W4IVT0"/>
<protein>
    <submittedName>
        <fullName evidence="1">Transcriptional regulator</fullName>
    </submittedName>
</protein>
<reference evidence="1 2" key="1">
    <citation type="submission" date="2020-04" db="EMBL/GenBank/DDBJ databases">
        <title>Description of novel Gluconacetobacter.</title>
        <authorList>
            <person name="Sombolestani A."/>
        </authorList>
    </citation>
    <scope>NUCLEOTIDE SEQUENCE [LARGE SCALE GENOMIC DNA]</scope>
    <source>
        <strain evidence="1 2">LMG 27801</strain>
    </source>
</reference>
<evidence type="ECO:0000313" key="2">
    <source>
        <dbReference type="Proteomes" id="UP000559860"/>
    </source>
</evidence>
<dbReference type="Proteomes" id="UP000559860">
    <property type="component" value="Unassembled WGS sequence"/>
</dbReference>
<gene>
    <name evidence="1" type="ORF">HLH36_16805</name>
</gene>
<comment type="caution">
    <text evidence="1">The sequence shown here is derived from an EMBL/GenBank/DDBJ whole genome shotgun (WGS) entry which is preliminary data.</text>
</comment>
<proteinExistence type="predicted"/>
<accession>A0A7W4IVT0</accession>
<organism evidence="1 2">
    <name type="scientific">Gluconacetobacter aggeris</name>
    <dbReference type="NCBI Taxonomy" id="1286186"/>
    <lineage>
        <taxon>Bacteria</taxon>
        <taxon>Pseudomonadati</taxon>
        <taxon>Pseudomonadota</taxon>
        <taxon>Alphaproteobacteria</taxon>
        <taxon>Acetobacterales</taxon>
        <taxon>Acetobacteraceae</taxon>
        <taxon>Gluconacetobacter</taxon>
    </lineage>
</organism>
<evidence type="ECO:0000313" key="1">
    <source>
        <dbReference type="EMBL" id="MBB2169985.1"/>
    </source>
</evidence>
<sequence length="149" mass="16761">MTARGIETVENDLEAIGWGLRQVSRRSGFSRARITRLKSTTLDHDGSPAERAFRRWIADLARLHRRFYSPLSPAVPAPGNRPCLNGAGVNRALIIIGWSERFLAESLAMHRTELRRVLENGGELSPRPSRWLDVLCDGHIDLPRPDVTD</sequence>
<name>A0A7W4IVT0_9PROT</name>
<dbReference type="EMBL" id="JABEQD010000015">
    <property type="protein sequence ID" value="MBB2169985.1"/>
    <property type="molecule type" value="Genomic_DNA"/>
</dbReference>
<dbReference type="RefSeq" id="WP_182987452.1">
    <property type="nucleotide sequence ID" value="NZ_JABEQD010000015.1"/>
</dbReference>
<keyword evidence="2" id="KW-1185">Reference proteome</keyword>